<dbReference type="STRING" id="331678.Cphamn1_1264"/>
<gene>
    <name evidence="1" type="ordered locus">Cphamn1_1264</name>
</gene>
<name>B3EIZ6_CHLPB</name>
<sequence length="34" mass="3685">MSVYTSSEEALINYTGALAGAEKRFPEKEGTNYG</sequence>
<dbReference type="KEGG" id="cpb:Cphamn1_1264"/>
<dbReference type="AlphaFoldDB" id="B3EIZ6"/>
<dbReference type="EMBL" id="CP001101">
    <property type="protein sequence ID" value="ACE04196.1"/>
    <property type="molecule type" value="Genomic_DNA"/>
</dbReference>
<dbReference type="HOGENOM" id="CLU_3372823_0_0_10"/>
<organism evidence="1">
    <name type="scientific">Chlorobium phaeobacteroides (strain BS1)</name>
    <dbReference type="NCBI Taxonomy" id="331678"/>
    <lineage>
        <taxon>Bacteria</taxon>
        <taxon>Pseudomonadati</taxon>
        <taxon>Chlorobiota</taxon>
        <taxon>Chlorobiia</taxon>
        <taxon>Chlorobiales</taxon>
        <taxon>Chlorobiaceae</taxon>
        <taxon>Chlorobium/Pelodictyon group</taxon>
        <taxon>Chlorobium</taxon>
    </lineage>
</organism>
<evidence type="ECO:0000313" key="1">
    <source>
        <dbReference type="EMBL" id="ACE04196.1"/>
    </source>
</evidence>
<proteinExistence type="predicted"/>
<accession>B3EIZ6</accession>
<protein>
    <submittedName>
        <fullName evidence="1">Uncharacterized protein</fullName>
    </submittedName>
</protein>
<reference evidence="1" key="1">
    <citation type="submission" date="2008-06" db="EMBL/GenBank/DDBJ databases">
        <title>Complete sequence of Chlorobium phaeobacteroides BS1.</title>
        <authorList>
            <consortium name="US DOE Joint Genome Institute"/>
            <person name="Lucas S."/>
            <person name="Copeland A."/>
            <person name="Lapidus A."/>
            <person name="Glavina del Rio T."/>
            <person name="Dalin E."/>
            <person name="Tice H."/>
            <person name="Bruce D."/>
            <person name="Goodwin L."/>
            <person name="Pitluck S."/>
            <person name="Schmutz J."/>
            <person name="Larimer F."/>
            <person name="Land M."/>
            <person name="Hauser L."/>
            <person name="Kyrpides N."/>
            <person name="Ovchinnikova G."/>
            <person name="Li T."/>
            <person name="Liu Z."/>
            <person name="Zhao F."/>
            <person name="Overmann J."/>
            <person name="Bryant D.A."/>
            <person name="Richardson P."/>
        </authorList>
    </citation>
    <scope>NUCLEOTIDE SEQUENCE [LARGE SCALE GENOMIC DNA]</scope>
    <source>
        <strain evidence="1">BS1</strain>
    </source>
</reference>